<reference evidence="1 2" key="1">
    <citation type="submission" date="2018-09" db="EMBL/GenBank/DDBJ databases">
        <authorList>
            <person name="Zhu H."/>
        </authorList>
    </citation>
    <scope>NUCLEOTIDE SEQUENCE [LARGE SCALE GENOMIC DNA]</scope>
    <source>
        <strain evidence="1 2">K2S05-167</strain>
    </source>
</reference>
<dbReference type="AlphaFoldDB" id="A0A418VFJ3"/>
<evidence type="ECO:0000313" key="2">
    <source>
        <dbReference type="Proteomes" id="UP000286287"/>
    </source>
</evidence>
<accession>A0A418VFJ3</accession>
<keyword evidence="2" id="KW-1185">Reference proteome</keyword>
<gene>
    <name evidence="1" type="ORF">D3875_02535</name>
</gene>
<dbReference type="Proteomes" id="UP000286287">
    <property type="component" value="Unassembled WGS sequence"/>
</dbReference>
<comment type="caution">
    <text evidence="1">The sequence shown here is derived from an EMBL/GenBank/DDBJ whole genome shotgun (WGS) entry which is preliminary data.</text>
</comment>
<evidence type="ECO:0000313" key="1">
    <source>
        <dbReference type="EMBL" id="RJF74890.1"/>
    </source>
</evidence>
<dbReference type="RefSeq" id="WP_119760801.1">
    <property type="nucleotide sequence ID" value="NZ_QYUJ01000008.1"/>
</dbReference>
<dbReference type="EMBL" id="QYUJ01000008">
    <property type="protein sequence ID" value="RJF74890.1"/>
    <property type="molecule type" value="Genomic_DNA"/>
</dbReference>
<proteinExistence type="predicted"/>
<sequence>MHLAFIFEALTPSGRLPSAARVKRAFEEAAALVANLTVLGTEVVKQEGGYEVKAQARARHERFALLWIEHGLMEVEGASGRAQIMGQRVYTVGSAPPLQA</sequence>
<protein>
    <submittedName>
        <fullName evidence="1">Uncharacterized protein</fullName>
    </submittedName>
</protein>
<organism evidence="1 2">
    <name type="scientific">Deinococcus cavernae</name>
    <dbReference type="NCBI Taxonomy" id="2320857"/>
    <lineage>
        <taxon>Bacteria</taxon>
        <taxon>Thermotogati</taxon>
        <taxon>Deinococcota</taxon>
        <taxon>Deinococci</taxon>
        <taxon>Deinococcales</taxon>
        <taxon>Deinococcaceae</taxon>
        <taxon>Deinococcus</taxon>
    </lineage>
</organism>
<name>A0A418VFJ3_9DEIO</name>